<gene>
    <name evidence="7" type="ORF">RJ640_013350</name>
</gene>
<dbReference type="PANTHER" id="PTHR31791">
    <property type="entry name" value="FRIGIDA-LIKE PROTEIN 3-RELATED"/>
    <property type="match status" value="1"/>
</dbReference>
<evidence type="ECO:0000256" key="3">
    <source>
        <dbReference type="ARBA" id="ARBA00022782"/>
    </source>
</evidence>
<sequence>MGSLENLSACVRLAESKKSSLRKAILLLLLEWKDLDHQLDSTQHAFEGCVRELESREEHLNSIRESLDKRAKQLEERESEFHAFQEEKISDLNAKAEQLDSIRESVDNSLEEAQYREEKLEEQQKLVEGVFERLELEESKLEVLRDSVREMLEEIRSKEKLLVNRANEMDCIQDWMERRRKKLYGKEERLVEWEKVLDSRAKELDSKELKHKERERALDARAKLNEEGKKEIELKEKEIESRSKQLDSVKKFSSQRFKEFWVMKKKLISDEKLLEERAKDLEIKEKDLEMRVLNAPVKIEPLEEMPLHDYADIRFCITMGAKDLQIFLNERARDHDTMSDEVFRALRFSLDPAKLILDAMQGFYPPHLKKGDVEFEGSVVRRSCILLLEQLMRMSPEIQPRVKGEALKLAVEWKAKMRVRAENSLEVLGFLHLLAAYGLASAFDSDELPSLFETVAEHSQSLELCRLLVSTDRVPVHDKFPPVLLLKDCLKRINITKGLLMPKKGNEPREARNRAIDKRVAALRDVIKCIADNKLDSVYSSKVVEGRIEWLIRQKEDSKCTASAPSNVSQEQQMGEKKYMSSTIEALSTKALPAAPVPSKAVSSVLGPATAFSLILAKMDGKRLLSFLNEHVEDHEMMRDEVFTALQLSFDPATLVLNAIQGFHPPHTKTGVEEFEAGLIRSSCMLLLEQLIRLSPHIKARVREAAAELAIEWKYEMRVETANPLDSLAFLLLLGAYNLGAYFDINELPSLFENLAQDSHASELCQLLGFSEKIQARGIINRQANIEQSTSENLQLNNTVPSSSKGPRHDISSLDANSNGNRKMHTSVDSEAPTCFKNSSDPAKLVLDAVQGSYRSITEGNKNFKLDVTTSFSSLLEQLMRFSPEIKPCVKQEAVVFAVEWRTRLLESTPKPSEVKRSTFKVLDSTGRGKPVSDIIQHLIQKGEQLLAIRYIYAFGLADEFPPVPLLERYLHTSKELAEKVREEGQNSPEAQNKAITTEILALRRAIKCIAAHRLEYSSENLRIRIVQLQKQKVKPKDCISFAAQMAQSQQQETKKRPILASVLPLKAERQRQKAVKRPRVTVPAEAAPSAGTSCSTHSTHQSPTLHQGAEAVPSGTAHLVHWAHESPYQHQGGPFVQQGGSYRFHSIEAPSEDQGSLFTEQSRPSRGASAVNYGLLGSRPVMPHMSHLAWER</sequence>
<protein>
    <recommendedName>
        <fullName evidence="9">FRIGIDA-like protein</fullName>
    </recommendedName>
</protein>
<dbReference type="InterPro" id="IPR012474">
    <property type="entry name" value="Frigida"/>
</dbReference>
<feature type="coiled-coil region" evidence="5">
    <location>
        <begin position="50"/>
        <end position="77"/>
    </location>
</feature>
<feature type="compositionally biased region" description="Polar residues" evidence="6">
    <location>
        <begin position="1091"/>
        <end position="1106"/>
    </location>
</feature>
<evidence type="ECO:0000313" key="7">
    <source>
        <dbReference type="EMBL" id="KAK2977371.1"/>
    </source>
</evidence>
<feature type="compositionally biased region" description="Polar residues" evidence="6">
    <location>
        <begin position="790"/>
        <end position="805"/>
    </location>
</feature>
<dbReference type="AlphaFoldDB" id="A0AA88UCV9"/>
<evidence type="ECO:0000256" key="2">
    <source>
        <dbReference type="ARBA" id="ARBA00022473"/>
    </source>
</evidence>
<keyword evidence="3" id="KW-0221">Differentiation</keyword>
<dbReference type="Pfam" id="PF07899">
    <property type="entry name" value="Frigida"/>
    <property type="match status" value="5"/>
</dbReference>
<reference evidence="7" key="1">
    <citation type="submission" date="2022-12" db="EMBL/GenBank/DDBJ databases">
        <title>Draft genome assemblies for two species of Escallonia (Escalloniales).</title>
        <authorList>
            <person name="Chanderbali A."/>
            <person name="Dervinis C."/>
            <person name="Anghel I."/>
            <person name="Soltis D."/>
            <person name="Soltis P."/>
            <person name="Zapata F."/>
        </authorList>
    </citation>
    <scope>NUCLEOTIDE SEQUENCE</scope>
    <source>
        <strain evidence="7">UCBG92.1500</strain>
        <tissue evidence="7">Leaf</tissue>
    </source>
</reference>
<evidence type="ECO:0000313" key="8">
    <source>
        <dbReference type="Proteomes" id="UP001187471"/>
    </source>
</evidence>
<dbReference type="EMBL" id="JAVXUO010001996">
    <property type="protein sequence ID" value="KAK2977371.1"/>
    <property type="molecule type" value="Genomic_DNA"/>
</dbReference>
<name>A0AA88UCV9_9ASTE</name>
<evidence type="ECO:0008006" key="9">
    <source>
        <dbReference type="Google" id="ProtNLM"/>
    </source>
</evidence>
<comment type="similarity">
    <text evidence="1">Belongs to the Frigida family.</text>
</comment>
<feature type="region of interest" description="Disordered" evidence="6">
    <location>
        <begin position="1071"/>
        <end position="1109"/>
    </location>
</feature>
<dbReference type="PANTHER" id="PTHR31791:SF47">
    <property type="entry name" value="INACTIVE FRIGIDA-LIKE PROTEIN 2"/>
    <property type="match status" value="1"/>
</dbReference>
<evidence type="ECO:0000256" key="6">
    <source>
        <dbReference type="SAM" id="MobiDB-lite"/>
    </source>
</evidence>
<comment type="caution">
    <text evidence="7">The sequence shown here is derived from an EMBL/GenBank/DDBJ whole genome shotgun (WGS) entry which is preliminary data.</text>
</comment>
<evidence type="ECO:0000256" key="4">
    <source>
        <dbReference type="ARBA" id="ARBA00023089"/>
    </source>
</evidence>
<keyword evidence="8" id="KW-1185">Reference proteome</keyword>
<feature type="region of interest" description="Disordered" evidence="6">
    <location>
        <begin position="790"/>
        <end position="834"/>
    </location>
</feature>
<organism evidence="7 8">
    <name type="scientific">Escallonia rubra</name>
    <dbReference type="NCBI Taxonomy" id="112253"/>
    <lineage>
        <taxon>Eukaryota</taxon>
        <taxon>Viridiplantae</taxon>
        <taxon>Streptophyta</taxon>
        <taxon>Embryophyta</taxon>
        <taxon>Tracheophyta</taxon>
        <taxon>Spermatophyta</taxon>
        <taxon>Magnoliopsida</taxon>
        <taxon>eudicotyledons</taxon>
        <taxon>Gunneridae</taxon>
        <taxon>Pentapetalae</taxon>
        <taxon>asterids</taxon>
        <taxon>campanulids</taxon>
        <taxon>Escalloniales</taxon>
        <taxon>Escalloniaceae</taxon>
        <taxon>Escallonia</taxon>
    </lineage>
</organism>
<keyword evidence="2" id="KW-0217">Developmental protein</keyword>
<accession>A0AA88UCV9</accession>
<dbReference type="Proteomes" id="UP001187471">
    <property type="component" value="Unassembled WGS sequence"/>
</dbReference>
<feature type="coiled-coil region" evidence="5">
    <location>
        <begin position="103"/>
        <end position="161"/>
    </location>
</feature>
<dbReference type="GO" id="GO:0030154">
    <property type="term" value="P:cell differentiation"/>
    <property type="evidence" value="ECO:0007669"/>
    <property type="project" value="UniProtKB-KW"/>
</dbReference>
<evidence type="ECO:0000256" key="5">
    <source>
        <dbReference type="SAM" id="Coils"/>
    </source>
</evidence>
<dbReference type="GO" id="GO:0009908">
    <property type="term" value="P:flower development"/>
    <property type="evidence" value="ECO:0007669"/>
    <property type="project" value="UniProtKB-KW"/>
</dbReference>
<proteinExistence type="inferred from homology"/>
<feature type="coiled-coil region" evidence="5">
    <location>
        <begin position="207"/>
        <end position="291"/>
    </location>
</feature>
<keyword evidence="5" id="KW-0175">Coiled coil</keyword>
<evidence type="ECO:0000256" key="1">
    <source>
        <dbReference type="ARBA" id="ARBA00008956"/>
    </source>
</evidence>
<keyword evidence="4" id="KW-0287">Flowering</keyword>